<dbReference type="CDD" id="cd00090">
    <property type="entry name" value="HTH_ARSR"/>
    <property type="match status" value="1"/>
</dbReference>
<dbReference type="InterPro" id="IPR011991">
    <property type="entry name" value="ArsR-like_HTH"/>
</dbReference>
<feature type="domain" description="Transcription regulator PadR N-terminal" evidence="2">
    <location>
        <begin position="38"/>
        <end position="80"/>
    </location>
</feature>
<dbReference type="InterPro" id="IPR052509">
    <property type="entry name" value="Metal_resp_DNA-bind_regulator"/>
</dbReference>
<dbReference type="AlphaFoldDB" id="A0A1Q8V708"/>
<accession>A0A1Q8V708</accession>
<dbReference type="Proteomes" id="UP000186857">
    <property type="component" value="Unassembled WGS sequence"/>
</dbReference>
<gene>
    <name evidence="3" type="ORF">BKH29_09260</name>
</gene>
<reference evidence="3 4" key="1">
    <citation type="submission" date="2016-12" db="EMBL/GenBank/DDBJ databases">
        <title>Genomic Comparison of strains in the 'Actinomyces naeslundii' Group.</title>
        <authorList>
            <person name="Mughal S.R."/>
            <person name="Do T."/>
            <person name="Gilbert S.C."/>
            <person name="Witherden E.A."/>
            <person name="Didelot X."/>
            <person name="Beighton D."/>
        </authorList>
    </citation>
    <scope>NUCLEOTIDE SEQUENCE [LARGE SCALE GENOMIC DNA]</scope>
    <source>
        <strain evidence="3 4">CCUG 33920</strain>
    </source>
</reference>
<dbReference type="PANTHER" id="PTHR33169">
    <property type="entry name" value="PADR-FAMILY TRANSCRIPTIONAL REGULATOR"/>
    <property type="match status" value="1"/>
</dbReference>
<evidence type="ECO:0000313" key="4">
    <source>
        <dbReference type="Proteomes" id="UP000186857"/>
    </source>
</evidence>
<evidence type="ECO:0000259" key="2">
    <source>
        <dbReference type="Pfam" id="PF03551"/>
    </source>
</evidence>
<dbReference type="EMBL" id="MSKJ01000020">
    <property type="protein sequence ID" value="OLO43902.1"/>
    <property type="molecule type" value="Genomic_DNA"/>
</dbReference>
<feature type="region of interest" description="Disordered" evidence="1">
    <location>
        <begin position="95"/>
        <end position="125"/>
    </location>
</feature>
<comment type="caution">
    <text evidence="3">The sequence shown here is derived from an EMBL/GenBank/DDBJ whole genome shotgun (WGS) entry which is preliminary data.</text>
</comment>
<dbReference type="PANTHER" id="PTHR33169:SF14">
    <property type="entry name" value="TRANSCRIPTIONAL REGULATOR RV3488"/>
    <property type="match status" value="1"/>
</dbReference>
<evidence type="ECO:0000256" key="1">
    <source>
        <dbReference type="SAM" id="MobiDB-lite"/>
    </source>
</evidence>
<dbReference type="Pfam" id="PF03551">
    <property type="entry name" value="PadR"/>
    <property type="match status" value="1"/>
</dbReference>
<dbReference type="Gene3D" id="1.10.10.10">
    <property type="entry name" value="Winged helix-like DNA-binding domain superfamily/Winged helix DNA-binding domain"/>
    <property type="match status" value="1"/>
</dbReference>
<dbReference type="RefSeq" id="WP_075377173.1">
    <property type="nucleotide sequence ID" value="NZ_MSKJ01000020.1"/>
</dbReference>
<protein>
    <recommendedName>
        <fullName evidence="2">Transcription regulator PadR N-terminal domain-containing protein</fullName>
    </recommendedName>
</protein>
<proteinExistence type="predicted"/>
<dbReference type="InterPro" id="IPR036390">
    <property type="entry name" value="WH_DNA-bd_sf"/>
</dbReference>
<name>A0A1Q8V708_9ACTO</name>
<dbReference type="InterPro" id="IPR036388">
    <property type="entry name" value="WH-like_DNA-bd_sf"/>
</dbReference>
<dbReference type="OrthoDB" id="122286at2"/>
<evidence type="ECO:0000313" key="3">
    <source>
        <dbReference type="EMBL" id="OLO43902.1"/>
    </source>
</evidence>
<dbReference type="SUPFAM" id="SSF46785">
    <property type="entry name" value="Winged helix' DNA-binding domain"/>
    <property type="match status" value="1"/>
</dbReference>
<sequence>MGIYLRLTPATKDILYQLYCATEDVWGLQLSRRAGRPTGTVYPLLDRLEREGFVQSRWDDDSRRSGPRRRLYALTPAGRVWVQQKLKLSAIVTKQQRSKGVDYDTPKTIRQSRSHPSAGDQACPV</sequence>
<dbReference type="InterPro" id="IPR005149">
    <property type="entry name" value="Tscrpt_reg_PadR_N"/>
</dbReference>
<organism evidence="3 4">
    <name type="scientific">Actinomyces oris</name>
    <dbReference type="NCBI Taxonomy" id="544580"/>
    <lineage>
        <taxon>Bacteria</taxon>
        <taxon>Bacillati</taxon>
        <taxon>Actinomycetota</taxon>
        <taxon>Actinomycetes</taxon>
        <taxon>Actinomycetales</taxon>
        <taxon>Actinomycetaceae</taxon>
        <taxon>Actinomyces</taxon>
    </lineage>
</organism>